<dbReference type="AlphaFoldDB" id="A0A3D9YT91"/>
<dbReference type="SUPFAM" id="SSF103247">
    <property type="entry name" value="TT1751-like"/>
    <property type="match status" value="1"/>
</dbReference>
<evidence type="ECO:0000259" key="1">
    <source>
        <dbReference type="Pfam" id="PF03625"/>
    </source>
</evidence>
<keyword evidence="3" id="KW-1185">Reference proteome</keyword>
<gene>
    <name evidence="2" type="ORF">DES32_2947</name>
</gene>
<dbReference type="InterPro" id="IPR035923">
    <property type="entry name" value="TT1751-like_sf"/>
</dbReference>
<dbReference type="InterPro" id="IPR005180">
    <property type="entry name" value="DUF302"/>
</dbReference>
<name>A0A3D9YT91_9HYPH</name>
<dbReference type="OrthoDB" id="121208at2"/>
<evidence type="ECO:0000313" key="2">
    <source>
        <dbReference type="EMBL" id="REF84102.1"/>
    </source>
</evidence>
<dbReference type="Proteomes" id="UP000256900">
    <property type="component" value="Unassembled WGS sequence"/>
</dbReference>
<dbReference type="RefSeq" id="WP_115837469.1">
    <property type="nucleotide sequence ID" value="NZ_CP025086.1"/>
</dbReference>
<proteinExistence type="predicted"/>
<dbReference type="Pfam" id="PF03625">
    <property type="entry name" value="DUF302"/>
    <property type="match status" value="1"/>
</dbReference>
<dbReference type="Gene3D" id="3.30.310.70">
    <property type="entry name" value="TT1751-like domain"/>
    <property type="match status" value="1"/>
</dbReference>
<protein>
    <submittedName>
        <fullName evidence="2">Uncharacterized protein DUF302</fullName>
    </submittedName>
</protein>
<evidence type="ECO:0000313" key="3">
    <source>
        <dbReference type="Proteomes" id="UP000256900"/>
    </source>
</evidence>
<comment type="caution">
    <text evidence="2">The sequence shown here is derived from an EMBL/GenBank/DDBJ whole genome shotgun (WGS) entry which is preliminary data.</text>
</comment>
<organism evidence="2 3">
    <name type="scientific">Methylovirgula ligni</name>
    <dbReference type="NCBI Taxonomy" id="569860"/>
    <lineage>
        <taxon>Bacteria</taxon>
        <taxon>Pseudomonadati</taxon>
        <taxon>Pseudomonadota</taxon>
        <taxon>Alphaproteobacteria</taxon>
        <taxon>Hyphomicrobiales</taxon>
        <taxon>Beijerinckiaceae</taxon>
        <taxon>Methylovirgula</taxon>
    </lineage>
</organism>
<dbReference type="EMBL" id="QUMO01000005">
    <property type="protein sequence ID" value="REF84102.1"/>
    <property type="molecule type" value="Genomic_DNA"/>
</dbReference>
<reference evidence="2 3" key="1">
    <citation type="submission" date="2018-08" db="EMBL/GenBank/DDBJ databases">
        <title>Genomic Encyclopedia of Type Strains, Phase IV (KMG-IV): sequencing the most valuable type-strain genomes for metagenomic binning, comparative biology and taxonomic classification.</title>
        <authorList>
            <person name="Goeker M."/>
        </authorList>
    </citation>
    <scope>NUCLEOTIDE SEQUENCE [LARGE SCALE GENOMIC DNA]</scope>
    <source>
        <strain evidence="2 3">BW863</strain>
    </source>
</reference>
<dbReference type="CDD" id="cd14797">
    <property type="entry name" value="DUF302"/>
    <property type="match status" value="1"/>
</dbReference>
<accession>A0A3D9YT91</accession>
<sequence length="164" mass="17955">MTSESFTTQHVDSISAHPFAATIERFEAATGYLDGATFAKEASASVDAKDFAKRIHAYESTSGFMRFQLFDHGGWLGLYGIHAKCRLYILGNPLIAETMLRHDIRAGLNVPVRLIIYETKAGEVRLGYDLPSSLMSQLHNAGVTAAAEKLDTKLAALVQHVTKL</sequence>
<feature type="domain" description="DUF302" evidence="1">
    <location>
        <begin position="70"/>
        <end position="130"/>
    </location>
</feature>